<dbReference type="InterPro" id="IPR000089">
    <property type="entry name" value="Biotin_lipoyl"/>
</dbReference>
<accession>A0ABY9KSW2</accession>
<dbReference type="HAMAP" id="MF_00272">
    <property type="entry name" value="GcvH"/>
    <property type="match status" value="1"/>
</dbReference>
<dbReference type="PROSITE" id="PS00189">
    <property type="entry name" value="LIPOYL"/>
    <property type="match status" value="1"/>
</dbReference>
<evidence type="ECO:0000259" key="4">
    <source>
        <dbReference type="PROSITE" id="PS50968"/>
    </source>
</evidence>
<organism evidence="5 6">
    <name type="scientific">Aciduricibacillus chroicocephali</name>
    <dbReference type="NCBI Taxonomy" id="3054939"/>
    <lineage>
        <taxon>Bacteria</taxon>
        <taxon>Bacillati</taxon>
        <taxon>Bacillota</taxon>
        <taxon>Bacilli</taxon>
        <taxon>Bacillales</taxon>
        <taxon>Bacillaceae</taxon>
        <taxon>Aciduricibacillus</taxon>
    </lineage>
</organism>
<dbReference type="InterPro" id="IPR002930">
    <property type="entry name" value="GCV_H"/>
</dbReference>
<dbReference type="Gene3D" id="2.40.50.100">
    <property type="match status" value="1"/>
</dbReference>
<comment type="subunit">
    <text evidence="3">The glycine cleavage system is composed of four proteins: P, T, L and H.</text>
</comment>
<dbReference type="Proteomes" id="UP001180087">
    <property type="component" value="Chromosome"/>
</dbReference>
<dbReference type="PANTHER" id="PTHR11715">
    <property type="entry name" value="GLYCINE CLEAVAGE SYSTEM H PROTEIN"/>
    <property type="match status" value="1"/>
</dbReference>
<dbReference type="InterPro" id="IPR017453">
    <property type="entry name" value="GCV_H_sub"/>
</dbReference>
<comment type="function">
    <text evidence="3">Is also involved in protein lipoylation via its role as an octanoyl/lipoyl carrier protein intermediate.</text>
</comment>
<dbReference type="NCBIfam" id="TIGR00527">
    <property type="entry name" value="gcvH"/>
    <property type="match status" value="1"/>
</dbReference>
<name>A0ABY9KSW2_9BACI</name>
<evidence type="ECO:0000256" key="3">
    <source>
        <dbReference type="HAMAP-Rule" id="MF_00272"/>
    </source>
</evidence>
<dbReference type="Pfam" id="PF01597">
    <property type="entry name" value="GCV_H"/>
    <property type="match status" value="1"/>
</dbReference>
<evidence type="ECO:0000313" key="6">
    <source>
        <dbReference type="Proteomes" id="UP001180087"/>
    </source>
</evidence>
<comment type="cofactor">
    <cofactor evidence="3">
        <name>(R)-lipoate</name>
        <dbReference type="ChEBI" id="CHEBI:83088"/>
    </cofactor>
    <text evidence="3">Binds 1 lipoyl cofactor covalently.</text>
</comment>
<dbReference type="SUPFAM" id="SSF51230">
    <property type="entry name" value="Single hybrid motif"/>
    <property type="match status" value="1"/>
</dbReference>
<dbReference type="InterPro" id="IPR033753">
    <property type="entry name" value="GCV_H/Fam206"/>
</dbReference>
<keyword evidence="2 3" id="KW-0450">Lipoyl</keyword>
<dbReference type="NCBIfam" id="NF002270">
    <property type="entry name" value="PRK01202.1"/>
    <property type="match status" value="1"/>
</dbReference>
<keyword evidence="6" id="KW-1185">Reference proteome</keyword>
<dbReference type="EMBL" id="CP129113">
    <property type="protein sequence ID" value="WLV23903.1"/>
    <property type="molecule type" value="Genomic_DNA"/>
</dbReference>
<comment type="similarity">
    <text evidence="1 3">Belongs to the GcvH family.</text>
</comment>
<evidence type="ECO:0000256" key="1">
    <source>
        <dbReference type="ARBA" id="ARBA00009249"/>
    </source>
</evidence>
<reference evidence="5" key="1">
    <citation type="submission" date="2023-06" db="EMBL/GenBank/DDBJ databases">
        <title>A Treasure from Seagulls: Isolation and Description of Aciduricobacillus qingdaonensis gen. nov., sp. nov., a Rare Obligately Uric Acid-utilizing Member in the Family Bacillaceae.</title>
        <authorList>
            <person name="Liu W."/>
            <person name="Wang B."/>
        </authorList>
    </citation>
    <scope>NUCLEOTIDE SEQUENCE</scope>
    <source>
        <strain evidence="5">44XB</strain>
    </source>
</reference>
<comment type="function">
    <text evidence="3">The glycine cleavage system catalyzes the degradation of glycine. The H protein shuttles the methylamine group of glycine from the P protein to the T protein.</text>
</comment>
<evidence type="ECO:0000256" key="2">
    <source>
        <dbReference type="ARBA" id="ARBA00022823"/>
    </source>
</evidence>
<dbReference type="PROSITE" id="PS50968">
    <property type="entry name" value="BIOTINYL_LIPOYL"/>
    <property type="match status" value="1"/>
</dbReference>
<dbReference type="CDD" id="cd06848">
    <property type="entry name" value="GCS_H"/>
    <property type="match status" value="1"/>
</dbReference>
<dbReference type="InterPro" id="IPR003016">
    <property type="entry name" value="2-oxoA_DH_lipoyl-BS"/>
</dbReference>
<evidence type="ECO:0000313" key="5">
    <source>
        <dbReference type="EMBL" id="WLV23903.1"/>
    </source>
</evidence>
<protein>
    <recommendedName>
        <fullName evidence="3">Glycine cleavage system H protein</fullName>
    </recommendedName>
    <alternativeName>
        <fullName evidence="3">Octanoyl/lipoyl carrier protein</fullName>
    </alternativeName>
</protein>
<gene>
    <name evidence="3 5" type="primary">gcvH</name>
    <name evidence="5" type="ORF">QR721_09680</name>
</gene>
<dbReference type="RefSeq" id="WP_348026388.1">
    <property type="nucleotide sequence ID" value="NZ_CP129113.1"/>
</dbReference>
<feature type="domain" description="Lipoyl-binding" evidence="4">
    <location>
        <begin position="23"/>
        <end position="105"/>
    </location>
</feature>
<feature type="modified residue" description="N6-lipoyllysine" evidence="3">
    <location>
        <position position="64"/>
    </location>
</feature>
<proteinExistence type="inferred from homology"/>
<dbReference type="InterPro" id="IPR011053">
    <property type="entry name" value="Single_hybrid_motif"/>
</dbReference>
<sequence>MSNLPEELLYSEEHEWVKKEGDKVRIGITDFAQSELGDIVFVELPEEDDEVAVGDSFGSVESVKTVSELYSPVSGTVVEVNEDLDDTPEAVNESPYENAWMLVVELSDDSELDKLMTAEQYKAFIEG</sequence>
<dbReference type="PANTHER" id="PTHR11715:SF3">
    <property type="entry name" value="GLYCINE CLEAVAGE SYSTEM H PROTEIN-RELATED"/>
    <property type="match status" value="1"/>
</dbReference>